<gene>
    <name evidence="9" type="ORF">A3843_14590</name>
</gene>
<protein>
    <submittedName>
        <fullName evidence="9">AI-2E family transporter</fullName>
    </submittedName>
</protein>
<dbReference type="GO" id="GO:0055085">
    <property type="term" value="P:transmembrane transport"/>
    <property type="evidence" value="ECO:0007669"/>
    <property type="project" value="TreeGrafter"/>
</dbReference>
<comment type="subcellular location">
    <subcellularLocation>
        <location evidence="1">Cell membrane</location>
        <topology evidence="1">Multi-pass membrane protein</topology>
    </subcellularLocation>
</comment>
<evidence type="ECO:0000256" key="1">
    <source>
        <dbReference type="ARBA" id="ARBA00004651"/>
    </source>
</evidence>
<dbReference type="RefSeq" id="WP_028482763.1">
    <property type="nucleotide sequence ID" value="NZ_LVVZ01000022.1"/>
</dbReference>
<feature type="transmembrane region" description="Helical" evidence="8">
    <location>
        <begin position="210"/>
        <end position="238"/>
    </location>
</feature>
<comment type="similarity">
    <text evidence="2">Belongs to the autoinducer-2 exporter (AI-2E) (TC 2.A.86) family.</text>
</comment>
<dbReference type="EMBL" id="LVVZ01000022">
    <property type="protein sequence ID" value="OKL42974.1"/>
    <property type="molecule type" value="Genomic_DNA"/>
</dbReference>
<dbReference type="Proteomes" id="UP000185783">
    <property type="component" value="Unassembled WGS sequence"/>
</dbReference>
<comment type="caution">
    <text evidence="9">The sequence shown here is derived from an EMBL/GenBank/DDBJ whole genome shotgun (WGS) entry which is preliminary data.</text>
</comment>
<keyword evidence="6 8" id="KW-1133">Transmembrane helix</keyword>
<dbReference type="PANTHER" id="PTHR21716">
    <property type="entry name" value="TRANSMEMBRANE PROTEIN"/>
    <property type="match status" value="1"/>
</dbReference>
<feature type="transmembrane region" description="Helical" evidence="8">
    <location>
        <begin position="270"/>
        <end position="285"/>
    </location>
</feature>
<sequence>MTLRQQVWFWVATFIGLVLFLLVFSSILLPFVAGMALAYLLDPVADFFERHGFGRLLATLIILVLFVVVFISVLLIIGPLVGSQIAGFLEELPRIVTGLEALITDHIGPWLHDKGLISQAQVQSSLGDIMGKAASWLATVLQSVWSGGQALLSIISLLVVTPVVAFYLLLDWDDMIARIDSWLPRAHQQTIRELCGQMDAAVAGFVRGQVLVCLILGTFYAVGLLLVGLKFGLLIGLTAGLVSFIPYVGALAGFLMSIGVALFQFWPDPLMIGAVLLVFATGQFLEGNILQPKLVGHSVGLHPVWLMFALFAFGSLMGFVGMLIAIPAAAAVGVLARFGLRQYLSSPFYAAAPKATNKLEELE</sequence>
<dbReference type="PANTHER" id="PTHR21716:SF53">
    <property type="entry name" value="PERMEASE PERM-RELATED"/>
    <property type="match status" value="1"/>
</dbReference>
<keyword evidence="7 8" id="KW-0472">Membrane</keyword>
<keyword evidence="4" id="KW-1003">Cell membrane</keyword>
<accession>A0A1U7JE57</accession>
<dbReference type="STRING" id="197461.A3843_14590"/>
<keyword evidence="3" id="KW-0813">Transport</keyword>
<evidence type="ECO:0000313" key="9">
    <source>
        <dbReference type="EMBL" id="OKL42974.1"/>
    </source>
</evidence>
<dbReference type="AlphaFoldDB" id="A0A1U7JE57"/>
<keyword evidence="10" id="KW-1185">Reference proteome</keyword>
<evidence type="ECO:0000256" key="7">
    <source>
        <dbReference type="ARBA" id="ARBA00023136"/>
    </source>
</evidence>
<feature type="transmembrane region" description="Helical" evidence="8">
    <location>
        <begin position="12"/>
        <end position="41"/>
    </location>
</feature>
<evidence type="ECO:0000313" key="10">
    <source>
        <dbReference type="Proteomes" id="UP000185783"/>
    </source>
</evidence>
<reference evidence="9 10" key="1">
    <citation type="submission" date="2016-03" db="EMBL/GenBank/DDBJ databases">
        <title>Genome sequence of Nesiotobacter sp. nov., a moderately halophilic alphaproteobacterium isolated from the Yellow Sea, China.</title>
        <authorList>
            <person name="Zhang G."/>
            <person name="Zhang R."/>
        </authorList>
    </citation>
    <scope>NUCLEOTIDE SEQUENCE [LARGE SCALE GENOMIC DNA]</scope>
    <source>
        <strain evidence="9 10">WB1-6</strain>
    </source>
</reference>
<dbReference type="GO" id="GO:0005886">
    <property type="term" value="C:plasma membrane"/>
    <property type="evidence" value="ECO:0007669"/>
    <property type="project" value="UniProtKB-SubCell"/>
</dbReference>
<evidence type="ECO:0000256" key="8">
    <source>
        <dbReference type="SAM" id="Phobius"/>
    </source>
</evidence>
<keyword evidence="5 8" id="KW-0812">Transmembrane</keyword>
<name>A0A1U7JE57_9HYPH</name>
<proteinExistence type="inferred from homology"/>
<dbReference type="InterPro" id="IPR002549">
    <property type="entry name" value="AI-2E-like"/>
</dbReference>
<dbReference type="OrthoDB" id="5792512at2"/>
<evidence type="ECO:0000256" key="5">
    <source>
        <dbReference type="ARBA" id="ARBA00022692"/>
    </source>
</evidence>
<feature type="transmembrane region" description="Helical" evidence="8">
    <location>
        <begin position="305"/>
        <end position="336"/>
    </location>
</feature>
<evidence type="ECO:0000256" key="2">
    <source>
        <dbReference type="ARBA" id="ARBA00009773"/>
    </source>
</evidence>
<feature type="transmembrane region" description="Helical" evidence="8">
    <location>
        <begin position="53"/>
        <end position="77"/>
    </location>
</feature>
<evidence type="ECO:0000256" key="4">
    <source>
        <dbReference type="ARBA" id="ARBA00022475"/>
    </source>
</evidence>
<feature type="transmembrane region" description="Helical" evidence="8">
    <location>
        <begin position="150"/>
        <end position="170"/>
    </location>
</feature>
<dbReference type="Pfam" id="PF01594">
    <property type="entry name" value="AI-2E_transport"/>
    <property type="match status" value="1"/>
</dbReference>
<organism evidence="9 10">
    <name type="scientific">Pseudovibrio exalbescens</name>
    <dbReference type="NCBI Taxonomy" id="197461"/>
    <lineage>
        <taxon>Bacteria</taxon>
        <taxon>Pseudomonadati</taxon>
        <taxon>Pseudomonadota</taxon>
        <taxon>Alphaproteobacteria</taxon>
        <taxon>Hyphomicrobiales</taxon>
        <taxon>Stappiaceae</taxon>
        <taxon>Pseudovibrio</taxon>
    </lineage>
</organism>
<evidence type="ECO:0000256" key="6">
    <source>
        <dbReference type="ARBA" id="ARBA00022989"/>
    </source>
</evidence>
<feature type="transmembrane region" description="Helical" evidence="8">
    <location>
        <begin position="244"/>
        <end position="263"/>
    </location>
</feature>
<evidence type="ECO:0000256" key="3">
    <source>
        <dbReference type="ARBA" id="ARBA00022448"/>
    </source>
</evidence>